<name>A0A6A5R9I3_9PLEO</name>
<dbReference type="EMBL" id="ML978998">
    <property type="protein sequence ID" value="KAF1923989.1"/>
    <property type="molecule type" value="Genomic_DNA"/>
</dbReference>
<gene>
    <name evidence="1" type="ORF">M421DRAFT_73656</name>
</gene>
<organism evidence="1 2">
    <name type="scientific">Didymella exigua CBS 183.55</name>
    <dbReference type="NCBI Taxonomy" id="1150837"/>
    <lineage>
        <taxon>Eukaryota</taxon>
        <taxon>Fungi</taxon>
        <taxon>Dikarya</taxon>
        <taxon>Ascomycota</taxon>
        <taxon>Pezizomycotina</taxon>
        <taxon>Dothideomycetes</taxon>
        <taxon>Pleosporomycetidae</taxon>
        <taxon>Pleosporales</taxon>
        <taxon>Pleosporineae</taxon>
        <taxon>Didymellaceae</taxon>
        <taxon>Didymella</taxon>
    </lineage>
</organism>
<proteinExistence type="predicted"/>
<sequence length="77" mass="9317">LHRYPNELLTAWSAPIEKQRHNAALYNSFRLYFNLLHSTIKQHAIEVENTYNMDKKGFIIRVIRKSVRIFDKKLFRL</sequence>
<dbReference type="GeneID" id="54354645"/>
<protein>
    <submittedName>
        <fullName evidence="1">Uncharacterized protein</fullName>
    </submittedName>
</protein>
<dbReference type="AlphaFoldDB" id="A0A6A5R9I3"/>
<dbReference type="Proteomes" id="UP000800082">
    <property type="component" value="Unassembled WGS sequence"/>
</dbReference>
<dbReference type="RefSeq" id="XP_033444242.1">
    <property type="nucleotide sequence ID" value="XM_033596978.1"/>
</dbReference>
<feature type="non-terminal residue" evidence="1">
    <location>
        <position position="1"/>
    </location>
</feature>
<reference evidence="1" key="1">
    <citation type="journal article" date="2020" name="Stud. Mycol.">
        <title>101 Dothideomycetes genomes: a test case for predicting lifestyles and emergence of pathogens.</title>
        <authorList>
            <person name="Haridas S."/>
            <person name="Albert R."/>
            <person name="Binder M."/>
            <person name="Bloem J."/>
            <person name="Labutti K."/>
            <person name="Salamov A."/>
            <person name="Andreopoulos B."/>
            <person name="Baker S."/>
            <person name="Barry K."/>
            <person name="Bills G."/>
            <person name="Bluhm B."/>
            <person name="Cannon C."/>
            <person name="Castanera R."/>
            <person name="Culley D."/>
            <person name="Daum C."/>
            <person name="Ezra D."/>
            <person name="Gonzalez J."/>
            <person name="Henrissat B."/>
            <person name="Kuo A."/>
            <person name="Liang C."/>
            <person name="Lipzen A."/>
            <person name="Lutzoni F."/>
            <person name="Magnuson J."/>
            <person name="Mondo S."/>
            <person name="Nolan M."/>
            <person name="Ohm R."/>
            <person name="Pangilinan J."/>
            <person name="Park H.-J."/>
            <person name="Ramirez L."/>
            <person name="Alfaro M."/>
            <person name="Sun H."/>
            <person name="Tritt A."/>
            <person name="Yoshinaga Y."/>
            <person name="Zwiers L.-H."/>
            <person name="Turgeon B."/>
            <person name="Goodwin S."/>
            <person name="Spatafora J."/>
            <person name="Crous P."/>
            <person name="Grigoriev I."/>
        </authorList>
    </citation>
    <scope>NUCLEOTIDE SEQUENCE</scope>
    <source>
        <strain evidence="1">CBS 183.55</strain>
    </source>
</reference>
<accession>A0A6A5R9I3</accession>
<evidence type="ECO:0000313" key="1">
    <source>
        <dbReference type="EMBL" id="KAF1923989.1"/>
    </source>
</evidence>
<dbReference type="OrthoDB" id="3938460at2759"/>
<keyword evidence="2" id="KW-1185">Reference proteome</keyword>
<evidence type="ECO:0000313" key="2">
    <source>
        <dbReference type="Proteomes" id="UP000800082"/>
    </source>
</evidence>